<dbReference type="EMBL" id="ARYK01000003">
    <property type="protein sequence ID" value="KCZ92825.1"/>
    <property type="molecule type" value="Genomic_DNA"/>
</dbReference>
<evidence type="ECO:0000313" key="1">
    <source>
        <dbReference type="EMBL" id="KCZ92825.1"/>
    </source>
</evidence>
<dbReference type="AlphaFoldDB" id="A0A059FQ68"/>
<name>A0A059FQ68_9PROT</name>
<proteinExistence type="predicted"/>
<dbReference type="Proteomes" id="UP000025171">
    <property type="component" value="Unassembled WGS sequence"/>
</dbReference>
<comment type="caution">
    <text evidence="1">The sequence shown here is derived from an EMBL/GenBank/DDBJ whole genome shotgun (WGS) entry which is preliminary data.</text>
</comment>
<accession>A0A059FQ68</accession>
<evidence type="ECO:0000313" key="2">
    <source>
        <dbReference type="Proteomes" id="UP000025171"/>
    </source>
</evidence>
<protein>
    <submittedName>
        <fullName evidence="1">Uncharacterized protein</fullName>
    </submittedName>
</protein>
<sequence>MNDLQALLQRQAHEQVRALDEFARGSPVELLELPDEMGLVEIRRGCDIAPIGQLLPGQAIGLFAGQKFA</sequence>
<dbReference type="STRING" id="1280950.HJO_07717"/>
<gene>
    <name evidence="1" type="ORF">HJO_07717</name>
</gene>
<organism evidence="1 2">
    <name type="scientific">Hyphomonas johnsonii MHS-2</name>
    <dbReference type="NCBI Taxonomy" id="1280950"/>
    <lineage>
        <taxon>Bacteria</taxon>
        <taxon>Pseudomonadati</taxon>
        <taxon>Pseudomonadota</taxon>
        <taxon>Alphaproteobacteria</taxon>
        <taxon>Hyphomonadales</taxon>
        <taxon>Hyphomonadaceae</taxon>
        <taxon>Hyphomonas</taxon>
    </lineage>
</organism>
<keyword evidence="2" id="KW-1185">Reference proteome</keyword>
<reference evidence="1 2" key="1">
    <citation type="journal article" date="2014" name="Antonie Van Leeuwenhoek">
        <title>Hyphomonas beringensis sp. nov. and Hyphomonas chukchiensis sp. nov., isolated from surface seawater of the Bering Sea and Chukchi Sea.</title>
        <authorList>
            <person name="Li C."/>
            <person name="Lai Q."/>
            <person name="Li G."/>
            <person name="Dong C."/>
            <person name="Wang J."/>
            <person name="Liao Y."/>
            <person name="Shao Z."/>
        </authorList>
    </citation>
    <scope>NUCLEOTIDE SEQUENCE [LARGE SCALE GENOMIC DNA]</scope>
    <source>
        <strain evidence="1 2">MHS-2</strain>
    </source>
</reference>